<dbReference type="GO" id="GO:0004081">
    <property type="term" value="F:bis(5'-nucleosyl)-tetraphosphatase (asymmetrical) activity"/>
    <property type="evidence" value="ECO:0007669"/>
    <property type="project" value="TreeGrafter"/>
</dbReference>
<dbReference type="PANTHER" id="PTHR21340:SF0">
    <property type="entry name" value="BIS(5'-NUCLEOSYL)-TETRAPHOSPHATASE [ASYMMETRICAL]"/>
    <property type="match status" value="1"/>
</dbReference>
<dbReference type="InterPro" id="IPR000086">
    <property type="entry name" value="NUDIX_hydrolase_dom"/>
</dbReference>
<dbReference type="InterPro" id="IPR020476">
    <property type="entry name" value="Nudix_hydrolase"/>
</dbReference>
<comment type="caution">
    <text evidence="4">The sequence shown here is derived from an EMBL/GenBank/DDBJ whole genome shotgun (WGS) entry which is preliminary data.</text>
</comment>
<accession>U7QCM2</accession>
<dbReference type="SUPFAM" id="SSF55811">
    <property type="entry name" value="Nudix"/>
    <property type="match status" value="1"/>
</dbReference>
<dbReference type="Pfam" id="PF00293">
    <property type="entry name" value="NUDIX"/>
    <property type="match status" value="1"/>
</dbReference>
<evidence type="ECO:0000313" key="5">
    <source>
        <dbReference type="Proteomes" id="UP000017127"/>
    </source>
</evidence>
<proteinExistence type="inferred from homology"/>
<dbReference type="PANTHER" id="PTHR21340">
    <property type="entry name" value="DIADENOSINE 5,5-P1,P4-TETRAPHOSPHATE PYROPHOSPHOHYDROLASE MUTT"/>
    <property type="match status" value="1"/>
</dbReference>
<keyword evidence="1 2" id="KW-0378">Hydrolase</keyword>
<dbReference type="CDD" id="cd03673">
    <property type="entry name" value="NUDIX_Ap6A_hydrolase"/>
    <property type="match status" value="1"/>
</dbReference>
<keyword evidence="5" id="KW-1185">Reference proteome</keyword>
<dbReference type="PROSITE" id="PS51462">
    <property type="entry name" value="NUDIX"/>
    <property type="match status" value="1"/>
</dbReference>
<dbReference type="AlphaFoldDB" id="U7QCM2"/>
<sequence>MSPTVIDESWYQQQPGLKTSTSAGGVVIRQQNEQIYIAVVQERPNRPGYVLPKGRIEPGETIEQAARREIEEEAGLNDLHKVAELGSKERLSYSKTMWKKTHYFLFTTNQIEGTPTDLYKPYKLFWLPLNEFQSLFWPEQRELIADHLDLIHQSFNP</sequence>
<dbReference type="Gene3D" id="3.90.79.10">
    <property type="entry name" value="Nucleoside Triphosphate Pyrophosphohydrolase"/>
    <property type="match status" value="1"/>
</dbReference>
<reference evidence="4 5" key="1">
    <citation type="journal article" date="2013" name="Front. Microbiol.">
        <title>Comparative genomic analyses of the cyanobacterium, Lyngbya aestuarii BL J, a powerful hydrogen producer.</title>
        <authorList>
            <person name="Kothari A."/>
            <person name="Vaughn M."/>
            <person name="Garcia-Pichel F."/>
        </authorList>
    </citation>
    <scope>NUCLEOTIDE SEQUENCE [LARGE SCALE GENOMIC DNA]</scope>
    <source>
        <strain evidence="4 5">BL J</strain>
    </source>
</reference>
<dbReference type="InterPro" id="IPR020084">
    <property type="entry name" value="NUDIX_hydrolase_CS"/>
</dbReference>
<dbReference type="GO" id="GO:0006167">
    <property type="term" value="P:AMP biosynthetic process"/>
    <property type="evidence" value="ECO:0007669"/>
    <property type="project" value="TreeGrafter"/>
</dbReference>
<comment type="similarity">
    <text evidence="2">Belongs to the Nudix hydrolase family.</text>
</comment>
<dbReference type="GO" id="GO:0006754">
    <property type="term" value="P:ATP biosynthetic process"/>
    <property type="evidence" value="ECO:0007669"/>
    <property type="project" value="TreeGrafter"/>
</dbReference>
<protein>
    <submittedName>
        <fullName evidence="4">NUDIX domain protein</fullName>
    </submittedName>
</protein>
<name>U7QCM2_9CYAN</name>
<feature type="domain" description="Nudix hydrolase" evidence="3">
    <location>
        <begin position="19"/>
        <end position="157"/>
    </location>
</feature>
<dbReference type="InterPro" id="IPR015797">
    <property type="entry name" value="NUDIX_hydrolase-like_dom_sf"/>
</dbReference>
<dbReference type="PRINTS" id="PR00502">
    <property type="entry name" value="NUDIXFAMILY"/>
</dbReference>
<organism evidence="4 5">
    <name type="scientific">Lyngbya aestuarii BL J</name>
    <dbReference type="NCBI Taxonomy" id="1348334"/>
    <lineage>
        <taxon>Bacteria</taxon>
        <taxon>Bacillati</taxon>
        <taxon>Cyanobacteriota</taxon>
        <taxon>Cyanophyceae</taxon>
        <taxon>Oscillatoriophycideae</taxon>
        <taxon>Oscillatoriales</taxon>
        <taxon>Microcoleaceae</taxon>
        <taxon>Lyngbya</taxon>
    </lineage>
</organism>
<evidence type="ECO:0000256" key="1">
    <source>
        <dbReference type="ARBA" id="ARBA00022801"/>
    </source>
</evidence>
<dbReference type="PROSITE" id="PS00893">
    <property type="entry name" value="NUDIX_BOX"/>
    <property type="match status" value="1"/>
</dbReference>
<evidence type="ECO:0000313" key="4">
    <source>
        <dbReference type="EMBL" id="ERT04461.1"/>
    </source>
</evidence>
<evidence type="ECO:0000256" key="2">
    <source>
        <dbReference type="RuleBase" id="RU003476"/>
    </source>
</evidence>
<gene>
    <name evidence="4" type="ORF">M595_5596</name>
</gene>
<dbReference type="Proteomes" id="UP000017127">
    <property type="component" value="Unassembled WGS sequence"/>
</dbReference>
<dbReference type="EMBL" id="AUZM01000096">
    <property type="protein sequence ID" value="ERT04461.1"/>
    <property type="molecule type" value="Genomic_DNA"/>
</dbReference>
<dbReference type="InterPro" id="IPR051325">
    <property type="entry name" value="Nudix_hydrolase_domain"/>
</dbReference>
<evidence type="ECO:0000259" key="3">
    <source>
        <dbReference type="PROSITE" id="PS51462"/>
    </source>
</evidence>
<dbReference type="RefSeq" id="WP_023069279.1">
    <property type="nucleotide sequence ID" value="NZ_AUZM01000096.1"/>
</dbReference>